<evidence type="ECO:0008006" key="3">
    <source>
        <dbReference type="Google" id="ProtNLM"/>
    </source>
</evidence>
<evidence type="ECO:0000313" key="1">
    <source>
        <dbReference type="EMBL" id="AMN48399.1"/>
    </source>
</evidence>
<dbReference type="KEGG" id="sdf:ACG33_15090"/>
<keyword evidence="2" id="KW-1185">Reference proteome</keyword>
<dbReference type="OrthoDB" id="6028198at2"/>
<dbReference type="STRING" id="465721.ACG33_15090"/>
<proteinExistence type="predicted"/>
<accession>A0A127FEP7</accession>
<protein>
    <recommendedName>
        <fullName evidence="3">DUF3325 domain-containing protein</fullName>
    </recommendedName>
</protein>
<sequence>MTAWLSLLAMLSGTGAAALFYLASPQQQWRAAGPWPARQRWWPGCLCALLSLIVMTRLLAPKEAAFAWCVLLMFGGSVAPFLGAWRARAGKSG</sequence>
<evidence type="ECO:0000313" key="2">
    <source>
        <dbReference type="Proteomes" id="UP000070250"/>
    </source>
</evidence>
<name>A0A127FEP7_STEDE</name>
<organism evidence="1 2">
    <name type="scientific">Steroidobacter denitrificans</name>
    <dbReference type="NCBI Taxonomy" id="465721"/>
    <lineage>
        <taxon>Bacteria</taxon>
        <taxon>Pseudomonadati</taxon>
        <taxon>Pseudomonadota</taxon>
        <taxon>Gammaproteobacteria</taxon>
        <taxon>Steroidobacterales</taxon>
        <taxon>Steroidobacteraceae</taxon>
        <taxon>Steroidobacter</taxon>
    </lineage>
</organism>
<dbReference type="AlphaFoldDB" id="A0A127FEP7"/>
<dbReference type="Proteomes" id="UP000070250">
    <property type="component" value="Chromosome"/>
</dbReference>
<gene>
    <name evidence="1" type="ORF">ACG33_15090</name>
</gene>
<dbReference type="RefSeq" id="WP_066922433.1">
    <property type="nucleotide sequence ID" value="NZ_CP011971.1"/>
</dbReference>
<dbReference type="EMBL" id="CP011971">
    <property type="protein sequence ID" value="AMN48399.1"/>
    <property type="molecule type" value="Genomic_DNA"/>
</dbReference>
<reference evidence="1 2" key="1">
    <citation type="submission" date="2015-06" db="EMBL/GenBank/DDBJ databases">
        <title>A Comprehensive Approach to Explore the Metabolic and Phylogenetic Diversity of Bacterial Steroid Degradation in the Environment: Testosterone as an Example.</title>
        <authorList>
            <person name="Yang F.-C."/>
            <person name="Chen Y.-L."/>
            <person name="Yu C.-P."/>
            <person name="Tang S.-L."/>
            <person name="Wang P.-H."/>
            <person name="Ismail W."/>
            <person name="Wang C.-H."/>
            <person name="Yang C.-Y."/>
            <person name="Chiang Y.-R."/>
        </authorList>
    </citation>
    <scope>NUCLEOTIDE SEQUENCE [LARGE SCALE GENOMIC DNA]</scope>
    <source>
        <strain evidence="1 2">DSM 18526</strain>
    </source>
</reference>